<dbReference type="PROSITE" id="PS51192">
    <property type="entry name" value="HELICASE_ATP_BIND_1"/>
    <property type="match status" value="1"/>
</dbReference>
<dbReference type="SUPFAM" id="SSF52540">
    <property type="entry name" value="P-loop containing nucleoside triphosphate hydrolases"/>
    <property type="match status" value="2"/>
</dbReference>
<comment type="catalytic activity">
    <reaction evidence="7">
        <text>ATP + H2O = ADP + phosphate + H(+)</text>
        <dbReference type="Rhea" id="RHEA:13065"/>
        <dbReference type="ChEBI" id="CHEBI:15377"/>
        <dbReference type="ChEBI" id="CHEBI:15378"/>
        <dbReference type="ChEBI" id="CHEBI:30616"/>
        <dbReference type="ChEBI" id="CHEBI:43474"/>
        <dbReference type="ChEBI" id="CHEBI:456216"/>
        <dbReference type="EC" id="3.6.4.13"/>
    </reaction>
</comment>
<dbReference type="InterPro" id="IPR001650">
    <property type="entry name" value="Helicase_C-like"/>
</dbReference>
<protein>
    <recommendedName>
        <fullName evidence="1">RNA helicase</fullName>
        <ecNumber evidence="1">3.6.4.13</ecNumber>
    </recommendedName>
</protein>
<dbReference type="AntiFam" id="ANF00222">
    <property type="entry name" value="Shadow ORF (opposite groL1)"/>
</dbReference>
<sequence>MTYIYKYIYIYIYKNTNISYFAYSKPALLKGVYALGFNAPSRIQETALPTLLADPPQNMIAQSQSGTGKTAAFVLAMLSRVDVMKEYPQVLCLSPTYELAIQTGEVAAKMSRFCPEIKIKYAVRGEEISRGSKISEHIIIGTPGKVLDWGQKFKFFDLSKISVFVLDEADVMIATQGHQDQCIRIHKLLPRLCQMMFFSATYEPEVMNFAEIIVSNPLIIRLLREEESLDNIKQYYIRCKNVDEKYTAITNIYGVITIGQAIIFCHTKKTASWLAGQMTKDGHAVAILSGDLTVEQRISVLDRFRAGLEKVLITTNVLARVLNLNKIKVTCEINFNWSNVTPYENKIQQIDRVAFLLSPKPGALTAATCSPIFKRLTTRVDKASPSTSSAIMTRGLRCEFANSKAEKERVLELDFGSFTGVDKVWRNVTSVKLHSLYDLKFVDERFAIFHSDHTFLPDLLHSVRDQVTDGFVTVSGYRCHLSDFFGCCDRFAQNFQFIFDFIYC</sequence>
<dbReference type="FunFam" id="3.40.50.300:FF:000849">
    <property type="entry name" value="ATP-dependent RNA helicase DBP5"/>
    <property type="match status" value="1"/>
</dbReference>
<dbReference type="GO" id="GO:0003723">
    <property type="term" value="F:RNA binding"/>
    <property type="evidence" value="ECO:0007669"/>
    <property type="project" value="UniProtKB-KW"/>
</dbReference>
<proteinExistence type="predicted"/>
<evidence type="ECO:0000256" key="4">
    <source>
        <dbReference type="ARBA" id="ARBA00022806"/>
    </source>
</evidence>
<dbReference type="CDD" id="cd17963">
    <property type="entry name" value="DEADc_DDX19_DDX25"/>
    <property type="match status" value="1"/>
</dbReference>
<keyword evidence="2" id="KW-0547">Nucleotide-binding</keyword>
<dbReference type="AlphaFoldDB" id="A0A151WGM3"/>
<keyword evidence="6" id="KW-0694">RNA-binding</keyword>
<feature type="domain" description="Helicase C-terminal" evidence="9">
    <location>
        <begin position="231"/>
        <end position="397"/>
    </location>
</feature>
<dbReference type="InterPro" id="IPR011545">
    <property type="entry name" value="DEAD/DEAH_box_helicase_dom"/>
</dbReference>
<evidence type="ECO:0000259" key="9">
    <source>
        <dbReference type="PROSITE" id="PS51194"/>
    </source>
</evidence>
<evidence type="ECO:0000256" key="7">
    <source>
        <dbReference type="ARBA" id="ARBA00047984"/>
    </source>
</evidence>
<dbReference type="EC" id="3.6.4.13" evidence="1"/>
<name>A0A151WGM3_9HYME</name>
<dbReference type="Proteomes" id="UP000075809">
    <property type="component" value="Unassembled WGS sequence"/>
</dbReference>
<dbReference type="GO" id="GO:0003724">
    <property type="term" value="F:RNA helicase activity"/>
    <property type="evidence" value="ECO:0007669"/>
    <property type="project" value="UniProtKB-EC"/>
</dbReference>
<accession>A0A151WGM3</accession>
<evidence type="ECO:0000256" key="2">
    <source>
        <dbReference type="ARBA" id="ARBA00022741"/>
    </source>
</evidence>
<dbReference type="Gene3D" id="3.40.50.300">
    <property type="entry name" value="P-loop containing nucleotide triphosphate hydrolases"/>
    <property type="match status" value="2"/>
</dbReference>
<evidence type="ECO:0000259" key="8">
    <source>
        <dbReference type="PROSITE" id="PS51192"/>
    </source>
</evidence>
<dbReference type="CDD" id="cd18787">
    <property type="entry name" value="SF2_C_DEAD"/>
    <property type="match status" value="1"/>
</dbReference>
<evidence type="ECO:0000256" key="6">
    <source>
        <dbReference type="ARBA" id="ARBA00022884"/>
    </source>
</evidence>
<evidence type="ECO:0000256" key="1">
    <source>
        <dbReference type="ARBA" id="ARBA00012552"/>
    </source>
</evidence>
<reference evidence="10 11" key="1">
    <citation type="submission" date="2015-09" db="EMBL/GenBank/DDBJ databases">
        <title>Trachymyrmex zeteki WGS genome.</title>
        <authorList>
            <person name="Nygaard S."/>
            <person name="Hu H."/>
            <person name="Boomsma J."/>
            <person name="Zhang G."/>
        </authorList>
    </citation>
    <scope>NUCLEOTIDE SEQUENCE [LARGE SCALE GENOMIC DNA]</scope>
    <source>
        <strain evidence="10">Tzet28-1</strain>
        <tissue evidence="10">Whole body</tissue>
    </source>
</reference>
<gene>
    <name evidence="10" type="ORF">ALC60_14046</name>
</gene>
<dbReference type="GO" id="GO:0016787">
    <property type="term" value="F:hydrolase activity"/>
    <property type="evidence" value="ECO:0007669"/>
    <property type="project" value="UniProtKB-KW"/>
</dbReference>
<dbReference type="EMBL" id="KQ983167">
    <property type="protein sequence ID" value="KYQ46957.1"/>
    <property type="molecule type" value="Genomic_DNA"/>
</dbReference>
<dbReference type="SMART" id="SM00490">
    <property type="entry name" value="HELICc"/>
    <property type="match status" value="1"/>
</dbReference>
<dbReference type="PANTHER" id="PTHR47958">
    <property type="entry name" value="ATP-DEPENDENT RNA HELICASE DBP3"/>
    <property type="match status" value="1"/>
</dbReference>
<dbReference type="Pfam" id="PF00271">
    <property type="entry name" value="Helicase_C"/>
    <property type="match status" value="1"/>
</dbReference>
<evidence type="ECO:0000313" key="11">
    <source>
        <dbReference type="Proteomes" id="UP000075809"/>
    </source>
</evidence>
<keyword evidence="4 10" id="KW-0347">Helicase</keyword>
<dbReference type="SMART" id="SM00487">
    <property type="entry name" value="DEXDc"/>
    <property type="match status" value="1"/>
</dbReference>
<dbReference type="STRING" id="64791.A0A151WGM3"/>
<evidence type="ECO:0000256" key="5">
    <source>
        <dbReference type="ARBA" id="ARBA00022840"/>
    </source>
</evidence>
<keyword evidence="11" id="KW-1185">Reference proteome</keyword>
<organism evidence="10 11">
    <name type="scientific">Mycetomoellerius zeteki</name>
    <dbReference type="NCBI Taxonomy" id="64791"/>
    <lineage>
        <taxon>Eukaryota</taxon>
        <taxon>Metazoa</taxon>
        <taxon>Ecdysozoa</taxon>
        <taxon>Arthropoda</taxon>
        <taxon>Hexapoda</taxon>
        <taxon>Insecta</taxon>
        <taxon>Pterygota</taxon>
        <taxon>Neoptera</taxon>
        <taxon>Endopterygota</taxon>
        <taxon>Hymenoptera</taxon>
        <taxon>Apocrita</taxon>
        <taxon>Aculeata</taxon>
        <taxon>Formicoidea</taxon>
        <taxon>Formicidae</taxon>
        <taxon>Myrmicinae</taxon>
        <taxon>Mycetomoellerius</taxon>
    </lineage>
</organism>
<evidence type="ECO:0000313" key="10">
    <source>
        <dbReference type="EMBL" id="KYQ46957.1"/>
    </source>
</evidence>
<keyword evidence="3" id="KW-0378">Hydrolase</keyword>
<dbReference type="GO" id="GO:0010468">
    <property type="term" value="P:regulation of gene expression"/>
    <property type="evidence" value="ECO:0007669"/>
    <property type="project" value="UniProtKB-ARBA"/>
</dbReference>
<dbReference type="Pfam" id="PF00270">
    <property type="entry name" value="DEAD"/>
    <property type="match status" value="1"/>
</dbReference>
<dbReference type="PROSITE" id="PS51194">
    <property type="entry name" value="HELICASE_CTER"/>
    <property type="match status" value="1"/>
</dbReference>
<feature type="domain" description="Helicase ATP-binding" evidence="8">
    <location>
        <begin position="50"/>
        <end position="220"/>
    </location>
</feature>
<dbReference type="InterPro" id="IPR014001">
    <property type="entry name" value="Helicase_ATP-bd"/>
</dbReference>
<dbReference type="GO" id="GO:0005524">
    <property type="term" value="F:ATP binding"/>
    <property type="evidence" value="ECO:0007669"/>
    <property type="project" value="UniProtKB-KW"/>
</dbReference>
<dbReference type="InterPro" id="IPR027417">
    <property type="entry name" value="P-loop_NTPase"/>
</dbReference>
<evidence type="ECO:0000256" key="3">
    <source>
        <dbReference type="ARBA" id="ARBA00022801"/>
    </source>
</evidence>
<keyword evidence="5" id="KW-0067">ATP-binding</keyword>